<dbReference type="EMBL" id="CP071444">
    <property type="protein sequence ID" value="QSX08027.1"/>
    <property type="molecule type" value="Genomic_DNA"/>
</dbReference>
<keyword evidence="1" id="KW-0472">Membrane</keyword>
<evidence type="ECO:0000256" key="1">
    <source>
        <dbReference type="SAM" id="Phobius"/>
    </source>
</evidence>
<feature type="transmembrane region" description="Helical" evidence="1">
    <location>
        <begin position="174"/>
        <end position="199"/>
    </location>
</feature>
<reference evidence="2" key="1">
    <citation type="submission" date="2021-03" db="EMBL/GenBank/DDBJ databases">
        <title>Alkalibacter marinus sp. nov., isolated from tidal flat sediment.</title>
        <authorList>
            <person name="Namirimu T."/>
            <person name="Yang J.-A."/>
            <person name="Yang S.-H."/>
            <person name="Kim Y.-J."/>
            <person name="Kwon K.K."/>
        </authorList>
    </citation>
    <scope>NUCLEOTIDE SEQUENCE</scope>
    <source>
        <strain evidence="2">ES005</strain>
    </source>
</reference>
<keyword evidence="3" id="KW-1185">Reference proteome</keyword>
<feature type="transmembrane region" description="Helical" evidence="1">
    <location>
        <begin position="95"/>
        <end position="117"/>
    </location>
</feature>
<proteinExistence type="predicted"/>
<feature type="transmembrane region" description="Helical" evidence="1">
    <location>
        <begin position="56"/>
        <end position="74"/>
    </location>
</feature>
<dbReference type="KEGG" id="alka:J0B03_09470"/>
<protein>
    <submittedName>
        <fullName evidence="2">DUF554 domain-containing protein</fullName>
    </submittedName>
</protein>
<dbReference type="Proteomes" id="UP000663499">
    <property type="component" value="Chromosome"/>
</dbReference>
<keyword evidence="1" id="KW-0812">Transmembrane</keyword>
<name>A0A974XDU9_9FIRM</name>
<feature type="transmembrane region" description="Helical" evidence="1">
    <location>
        <begin position="205"/>
        <end position="223"/>
    </location>
</feature>
<organism evidence="2 3">
    <name type="scientific">Alkalibacter rhizosphaerae</name>
    <dbReference type="NCBI Taxonomy" id="2815577"/>
    <lineage>
        <taxon>Bacteria</taxon>
        <taxon>Bacillati</taxon>
        <taxon>Bacillota</taxon>
        <taxon>Clostridia</taxon>
        <taxon>Eubacteriales</taxon>
        <taxon>Eubacteriaceae</taxon>
        <taxon>Alkalibacter</taxon>
    </lineage>
</organism>
<keyword evidence="1" id="KW-1133">Transmembrane helix</keyword>
<accession>A0A974XDU9</accession>
<feature type="transmembrane region" description="Helical" evidence="1">
    <location>
        <begin position="137"/>
        <end position="167"/>
    </location>
</feature>
<dbReference type="AlphaFoldDB" id="A0A974XDU9"/>
<dbReference type="PANTHER" id="PTHR36111:SF2">
    <property type="entry name" value="INNER MEMBRANE PROTEIN"/>
    <property type="match status" value="1"/>
</dbReference>
<sequence length="225" mass="23662">MTGNIVNTVAILIGGTLGLVFKSKISERFSNIMVEALGIAIMVYGISQGITTNNPLILFTSIALGALIGEILDIEKKLNELGDFFQSRMKNATGVTQGFVTASLLFCVGAMAIMGGLQGGLQGEHDILYAKAFLDGVMSIIFASALGIGVLLSAASVFLYQGAIVLLSGFLKPYLAAAVVVEMTAVGGVLIFAIGITMLKIKHLKLGNMLPAVFIPILINLFYTL</sequence>
<feature type="transmembrane region" description="Helical" evidence="1">
    <location>
        <begin position="6"/>
        <end position="25"/>
    </location>
</feature>
<dbReference type="Pfam" id="PF04474">
    <property type="entry name" value="DUF554"/>
    <property type="match status" value="1"/>
</dbReference>
<gene>
    <name evidence="2" type="ORF">J0B03_09470</name>
</gene>
<feature type="transmembrane region" description="Helical" evidence="1">
    <location>
        <begin position="32"/>
        <end position="50"/>
    </location>
</feature>
<dbReference type="InterPro" id="IPR007563">
    <property type="entry name" value="DUF554"/>
</dbReference>
<evidence type="ECO:0000313" key="3">
    <source>
        <dbReference type="Proteomes" id="UP000663499"/>
    </source>
</evidence>
<dbReference type="PANTHER" id="PTHR36111">
    <property type="entry name" value="INNER MEMBRANE PROTEIN-RELATED"/>
    <property type="match status" value="1"/>
</dbReference>
<evidence type="ECO:0000313" key="2">
    <source>
        <dbReference type="EMBL" id="QSX08027.1"/>
    </source>
</evidence>
<dbReference type="RefSeq" id="WP_207299369.1">
    <property type="nucleotide sequence ID" value="NZ_CP071444.1"/>
</dbReference>